<dbReference type="AlphaFoldDB" id="A0A101LY69"/>
<dbReference type="EMBL" id="LKAM01000007">
    <property type="protein sequence ID" value="KUM47517.1"/>
    <property type="molecule type" value="Genomic_DNA"/>
</dbReference>
<organism evidence="1">
    <name type="scientific">Picea glauca</name>
    <name type="common">White spruce</name>
    <name type="synonym">Pinus glauca</name>
    <dbReference type="NCBI Taxonomy" id="3330"/>
    <lineage>
        <taxon>Eukaryota</taxon>
        <taxon>Viridiplantae</taxon>
        <taxon>Streptophyta</taxon>
        <taxon>Embryophyta</taxon>
        <taxon>Tracheophyta</taxon>
        <taxon>Spermatophyta</taxon>
        <taxon>Pinopsida</taxon>
        <taxon>Pinidae</taxon>
        <taxon>Conifers I</taxon>
        <taxon>Pinales</taxon>
        <taxon>Pinaceae</taxon>
        <taxon>Picea</taxon>
    </lineage>
</organism>
<name>A0A101LY69_PICGL</name>
<gene>
    <name evidence="1" type="ORF">ABT39_MTgene5703</name>
</gene>
<geneLocation type="mitochondrion" evidence="1"/>
<protein>
    <submittedName>
        <fullName evidence="1">Uncharacterized protein</fullName>
    </submittedName>
</protein>
<comment type="caution">
    <text evidence="1">The sequence shown here is derived from an EMBL/GenBank/DDBJ whole genome shotgun (WGS) entry which is preliminary data.</text>
</comment>
<sequence length="51" mass="5895">MAYSLFFSFWPVNSFILPGFVGYQAFLFIRPTLLIVGLYTPPPLPNLPFHF</sequence>
<reference evidence="1" key="1">
    <citation type="journal article" date="2015" name="Genome Biol. Evol.">
        <title>Organellar Genomes of White Spruce (Picea glauca): Assembly and Annotation.</title>
        <authorList>
            <person name="Jackman S.D."/>
            <person name="Warren R.L."/>
            <person name="Gibb E.A."/>
            <person name="Vandervalk B.P."/>
            <person name="Mohamadi H."/>
            <person name="Chu J."/>
            <person name="Raymond A."/>
            <person name="Pleasance S."/>
            <person name="Coope R."/>
            <person name="Wildung M.R."/>
            <person name="Ritland C.E."/>
            <person name="Bousquet J."/>
            <person name="Jones S.J."/>
            <person name="Bohlmann J."/>
            <person name="Birol I."/>
        </authorList>
    </citation>
    <scope>NUCLEOTIDE SEQUENCE [LARGE SCALE GENOMIC DNA]</scope>
    <source>
        <tissue evidence="1">Flushing bud</tissue>
    </source>
</reference>
<evidence type="ECO:0000313" key="1">
    <source>
        <dbReference type="EMBL" id="KUM47517.1"/>
    </source>
</evidence>
<keyword evidence="1" id="KW-0496">Mitochondrion</keyword>
<proteinExistence type="predicted"/>
<accession>A0A101LY69</accession>